<evidence type="ECO:0000256" key="1">
    <source>
        <dbReference type="SAM" id="MobiDB-lite"/>
    </source>
</evidence>
<keyword evidence="4" id="KW-1185">Reference proteome</keyword>
<gene>
    <name evidence="3" type="ORF">Cni_G29059</name>
</gene>
<evidence type="ECO:0000313" key="4">
    <source>
        <dbReference type="Proteomes" id="UP001327560"/>
    </source>
</evidence>
<feature type="compositionally biased region" description="Basic and acidic residues" evidence="1">
    <location>
        <begin position="60"/>
        <end position="76"/>
    </location>
</feature>
<evidence type="ECO:0000313" key="3">
    <source>
        <dbReference type="EMBL" id="WOL20255.1"/>
    </source>
</evidence>
<organism evidence="3 4">
    <name type="scientific">Canna indica</name>
    <name type="common">Indian-shot</name>
    <dbReference type="NCBI Taxonomy" id="4628"/>
    <lineage>
        <taxon>Eukaryota</taxon>
        <taxon>Viridiplantae</taxon>
        <taxon>Streptophyta</taxon>
        <taxon>Embryophyta</taxon>
        <taxon>Tracheophyta</taxon>
        <taxon>Spermatophyta</taxon>
        <taxon>Magnoliopsida</taxon>
        <taxon>Liliopsida</taxon>
        <taxon>Zingiberales</taxon>
        <taxon>Cannaceae</taxon>
        <taxon>Canna</taxon>
    </lineage>
</organism>
<feature type="compositionally biased region" description="Polar residues" evidence="1">
    <location>
        <begin position="77"/>
        <end position="90"/>
    </location>
</feature>
<name>A0AAQ3L532_9LILI</name>
<feature type="chain" id="PRO_5042990726" evidence="2">
    <location>
        <begin position="34"/>
        <end position="164"/>
    </location>
</feature>
<keyword evidence="2" id="KW-0732">Signal</keyword>
<sequence>MDGYHLLPPIRASFLTLLLVFIVCLLVLRPAMSEAANFIGEDGGHDEKIKGETNCHIEDTGLRKRRTLGEGRRESRQTAPYNVKRQQTSRSMEHSWSDRNEIWTDSDMSSFAKSGDQDTILGLIELKFGEHVRVPLPLNESGGDLFWTARFLDTREGRRRRWRA</sequence>
<feature type="region of interest" description="Disordered" evidence="1">
    <location>
        <begin position="60"/>
        <end position="96"/>
    </location>
</feature>
<protein>
    <submittedName>
        <fullName evidence="3">Uncharacterized protein</fullName>
    </submittedName>
</protein>
<proteinExistence type="predicted"/>
<dbReference type="Proteomes" id="UP001327560">
    <property type="component" value="Chromosome 9"/>
</dbReference>
<accession>A0AAQ3L532</accession>
<reference evidence="3 4" key="1">
    <citation type="submission" date="2023-10" db="EMBL/GenBank/DDBJ databases">
        <title>Chromosome-scale genome assembly provides insights into flower coloration mechanisms of Canna indica.</title>
        <authorList>
            <person name="Li C."/>
        </authorList>
    </citation>
    <scope>NUCLEOTIDE SEQUENCE [LARGE SCALE GENOMIC DNA]</scope>
    <source>
        <tissue evidence="3">Flower</tissue>
    </source>
</reference>
<feature type="signal peptide" evidence="2">
    <location>
        <begin position="1"/>
        <end position="33"/>
    </location>
</feature>
<dbReference type="AlphaFoldDB" id="A0AAQ3L532"/>
<dbReference type="EMBL" id="CP136898">
    <property type="protein sequence ID" value="WOL20255.1"/>
    <property type="molecule type" value="Genomic_DNA"/>
</dbReference>
<evidence type="ECO:0000256" key="2">
    <source>
        <dbReference type="SAM" id="SignalP"/>
    </source>
</evidence>